<feature type="transmembrane region" description="Helical" evidence="1">
    <location>
        <begin position="38"/>
        <end position="55"/>
    </location>
</feature>
<gene>
    <name evidence="2" type="ORF">GCM10007859_01760</name>
</gene>
<reference evidence="3" key="1">
    <citation type="journal article" date="2019" name="Int. J. Syst. Evol. Microbiol.">
        <title>The Global Catalogue of Microorganisms (GCM) 10K type strain sequencing project: providing services to taxonomists for standard genome sequencing and annotation.</title>
        <authorList>
            <consortium name="The Broad Institute Genomics Platform"/>
            <consortium name="The Broad Institute Genome Sequencing Center for Infectious Disease"/>
            <person name="Wu L."/>
            <person name="Ma J."/>
        </authorList>
    </citation>
    <scope>NUCLEOTIDE SEQUENCE [LARGE SCALE GENOMIC DNA]</scope>
    <source>
        <strain evidence="3">NBRC 110107</strain>
    </source>
</reference>
<name>A0ABQ6BJ01_9CAUL</name>
<feature type="transmembrane region" description="Helical" evidence="1">
    <location>
        <begin position="62"/>
        <end position="78"/>
    </location>
</feature>
<accession>A0ABQ6BJ01</accession>
<proteinExistence type="predicted"/>
<protein>
    <submittedName>
        <fullName evidence="2">Uncharacterized protein</fullName>
    </submittedName>
</protein>
<comment type="caution">
    <text evidence="2">The sequence shown here is derived from an EMBL/GenBank/DDBJ whole genome shotgun (WGS) entry which is preliminary data.</text>
</comment>
<feature type="transmembrane region" description="Helical" evidence="1">
    <location>
        <begin position="186"/>
        <end position="209"/>
    </location>
</feature>
<evidence type="ECO:0000313" key="2">
    <source>
        <dbReference type="EMBL" id="GLS00172.1"/>
    </source>
</evidence>
<keyword evidence="1" id="KW-0472">Membrane</keyword>
<keyword evidence="1" id="KW-1133">Transmembrane helix</keyword>
<evidence type="ECO:0000256" key="1">
    <source>
        <dbReference type="SAM" id="Phobius"/>
    </source>
</evidence>
<feature type="transmembrane region" description="Helical" evidence="1">
    <location>
        <begin position="144"/>
        <end position="165"/>
    </location>
</feature>
<evidence type="ECO:0000313" key="3">
    <source>
        <dbReference type="Proteomes" id="UP001156921"/>
    </source>
</evidence>
<keyword evidence="1" id="KW-0812">Transmembrane</keyword>
<sequence>MIFTQVIWGGKVPIPVVVGLLVIGTLAVTAVARMQSTSIVGFWMVGLLVYFWAALSKLTLKYKIIAFASLSFVAIIYLKSDLFTQTLESTRFAVLLGGGGLSSLDGRLELMSDFGRQFAVGPVFGHFSAEVMAGSGIGNYPHSLLSFLTHTGLVGTALLCVVLFLSYSRRFPVRRLSQPDVQQLMFMSAILALGTAYTFMTWSVFWFMLGFMCKMPIPKAAGEAR</sequence>
<organism evidence="2 3">
    <name type="scientific">Brevundimonas denitrificans</name>
    <dbReference type="NCBI Taxonomy" id="1443434"/>
    <lineage>
        <taxon>Bacteria</taxon>
        <taxon>Pseudomonadati</taxon>
        <taxon>Pseudomonadota</taxon>
        <taxon>Alphaproteobacteria</taxon>
        <taxon>Caulobacterales</taxon>
        <taxon>Caulobacteraceae</taxon>
        <taxon>Brevundimonas</taxon>
    </lineage>
</organism>
<keyword evidence="3" id="KW-1185">Reference proteome</keyword>
<dbReference type="EMBL" id="BSOY01000002">
    <property type="protein sequence ID" value="GLS00172.1"/>
    <property type="molecule type" value="Genomic_DNA"/>
</dbReference>
<dbReference type="Proteomes" id="UP001156921">
    <property type="component" value="Unassembled WGS sequence"/>
</dbReference>
<feature type="transmembrane region" description="Helical" evidence="1">
    <location>
        <begin position="12"/>
        <end position="32"/>
    </location>
</feature>